<feature type="domain" description="RNA polymerase beta subunit protrusion" evidence="12">
    <location>
        <begin position="39"/>
        <end position="457"/>
    </location>
</feature>
<evidence type="ECO:0000256" key="5">
    <source>
        <dbReference type="ARBA" id="ARBA00022695"/>
    </source>
</evidence>
<dbReference type="Gene3D" id="2.40.270.10">
    <property type="entry name" value="DNA-directed RNA polymerase, subunit 2, domain 6"/>
    <property type="match status" value="2"/>
</dbReference>
<dbReference type="InterPro" id="IPR007120">
    <property type="entry name" value="DNA-dir_RNAP_su2_dom"/>
</dbReference>
<feature type="domain" description="RNA polymerase Rpb2" evidence="13">
    <location>
        <begin position="494"/>
        <end position="558"/>
    </location>
</feature>
<dbReference type="EMBL" id="MN739753">
    <property type="protein sequence ID" value="QHT25006.1"/>
    <property type="molecule type" value="Genomic_DNA"/>
</dbReference>
<evidence type="ECO:0000259" key="15">
    <source>
        <dbReference type="Pfam" id="PF04567"/>
    </source>
</evidence>
<evidence type="ECO:0000256" key="6">
    <source>
        <dbReference type="ARBA" id="ARBA00022723"/>
    </source>
</evidence>
<dbReference type="PANTHER" id="PTHR20856">
    <property type="entry name" value="DNA-DIRECTED RNA POLYMERASE I SUBUNIT 2"/>
    <property type="match status" value="1"/>
</dbReference>
<sequence length="1610" mass="184795">MNKHNYNHEDNRDTEAYLPRDYDVLLRSYFGQMRGGHQIVRHQIDSFDYFVETLIPNIIKQSNPICVYYEYQKEANKYEYEFELTFGEIALEPPTISENDGSFDEMTPAKARSRSLTYASNLRADLEVKIIHRTGEPDKLEKEEIHKRKLYKVLLGKIPIMVQSKYCVLSKYTNIPKVKMGECRYDPGGYFIINGNEKVIISQERSANNSVNIFSNNKPKNRFGNSCDVKSEPEYSFGSTKNLSIKIRTKDNAIRALAHRFAMDLPVWTFFIALGIESDQEIIRLIVYDLDAPENQPMINYLRSSIEDFQTVNDFKNIIPRQIVALEYLSKHVSYLGAPKDIRLTTDDKIRYLRKILEDEFLPHVGPDFQKKAFFLGYMINKLLKNQLSDQELIYDDRDDYGKKRIDSPGILLGALFSQCFKALVKDMKKAIVKELRNNKNWKTENDITEVININNISKLAKPNIIEGGLKYSLATGDWKVKSSRSQSRSGTAQVLNRLTYPSAISHLRRLNSPSEKNGKIIPPRKVHNTSWGVACPAETPEGAAVGLVKNLSNGCTITKPSPSKIIWHRLKQLNVAEITKVPPKKLFSDTKVFVNGDLYGVTDEPSILVAKLRSLRRQGLLNIYTSIYWYHINKEIIIYSDAGRLVRPLCIVDSPNKLRLKARHIIKLKKKLINWNNLILPQINENLIYETDLNEKLMQEKINDMKDVHEGVIEYIDTLESNNLLIASKQKDLYEQDPRYNYQYTHCEIMVGLMLGVLASCIPFADHNQSPRNTYQSAQGKQAMGVYATNYNLRLDSLAHVLRYPQKPLVNTRFSQYFYGDKISSGINAIVCILTYTGYNQEDSVIISQSAIDRGFFTSVYYRSYKDDEKKIQSSGQEEKFANPDQLDDITGEKKYDITIGKKRSDSYLNLDDRGFVKENIYVSPGQIIIGKIIPIRQQDRSNTKVTYRDISTPLRTNEEGYVSRVYESRNSEGFRFCKVKIRSIRVPVIGDKFCLPGNTIIYTENGPKNIQKYYNDNMNVESSLRERILSYHPETESFSYDHPSELIYFPNAETLIQFRAIVNDKEFILRVTPEHKIYAKTAPNEKYRLIMAKELIKKNCIMFYGANNLRGNTKTCLGDNMVNSLPLTILFGFWAKYGCIIPDKPGVLSFKFVQTHQADCDDAYVYCKEITRLSHSSKSFNRKQILDLAEEYKKDPIWDLENKYPDILRGLKRVLIALDMNADEIMFFGDREIEIHSEDLYNLFAEIEQNEEDYNKVKLPAWVYDLDSKCSEVLEKIEKNLLASDLADGLIASDAFNGLEISRDIHLDQRFMFQTDEYQEISINGSNIVEIQYNKEVYCVTVQSHIIMVCDHYSSVPVWTGNSSRHGQKGTCGMVYSDENMPRTKDGIVPSIIVNPHAIPSRMTVGHLIECITGKVAADLGGIGDATPFTDLKPTDIANALEKQGFNRHGDEVLYTRIDGRQIKSLVFTGPTYYQRLKHMVDDKVHSRATGPVVMLTRQCSEGRSRDGGLRVGEMERDAILSHGASVFLKERLMDMSDNYRVYICDLCGVIANYNMSVDPRTDIEHKIQECKQCQNYSAFSEIRIPYSCKLLIQELYAMGIIIRLIPE</sequence>
<evidence type="ECO:0000313" key="16">
    <source>
        <dbReference type="EMBL" id="QHT25006.1"/>
    </source>
</evidence>
<proteinExistence type="inferred from homology"/>
<evidence type="ECO:0000256" key="4">
    <source>
        <dbReference type="ARBA" id="ARBA00022679"/>
    </source>
</evidence>
<dbReference type="SUPFAM" id="SSF64484">
    <property type="entry name" value="beta and beta-prime subunits of DNA dependent RNA-polymerase"/>
    <property type="match status" value="2"/>
</dbReference>
<dbReference type="InterPro" id="IPR007646">
    <property type="entry name" value="RNA_pol_Rpb2_4"/>
</dbReference>
<dbReference type="EC" id="2.7.7.6" evidence="2"/>
<reference evidence="16" key="1">
    <citation type="journal article" date="2020" name="Nature">
        <title>Giant virus diversity and host interactions through global metagenomics.</title>
        <authorList>
            <person name="Schulz F."/>
            <person name="Roux S."/>
            <person name="Paez-Espino D."/>
            <person name="Jungbluth S."/>
            <person name="Walsh D.A."/>
            <person name="Denef V.J."/>
            <person name="McMahon K.D."/>
            <person name="Konstantinidis K.T."/>
            <person name="Eloe-Fadrosh E.A."/>
            <person name="Kyrpides N.C."/>
            <person name="Woyke T."/>
        </authorList>
    </citation>
    <scope>NUCLEOTIDE SEQUENCE</scope>
    <source>
        <strain evidence="16">GVMAG-M-3300023179-150</strain>
    </source>
</reference>
<dbReference type="GO" id="GO:0000428">
    <property type="term" value="C:DNA-directed RNA polymerase complex"/>
    <property type="evidence" value="ECO:0007669"/>
    <property type="project" value="UniProtKB-KW"/>
</dbReference>
<protein>
    <recommendedName>
        <fullName evidence="2">DNA-directed RNA polymerase</fullName>
        <ecNumber evidence="2">2.7.7.6</ecNumber>
    </recommendedName>
</protein>
<dbReference type="SUPFAM" id="SSF51294">
    <property type="entry name" value="Hedgehog/intein (Hint) domain"/>
    <property type="match status" value="1"/>
</dbReference>
<name>A0A6C0E760_9ZZZZ</name>
<keyword evidence="4" id="KW-0808">Transferase</keyword>
<keyword evidence="8" id="KW-0804">Transcription</keyword>
<dbReference type="InterPro" id="IPR007641">
    <property type="entry name" value="RNA_pol_Rpb2_7"/>
</dbReference>
<dbReference type="InterPro" id="IPR006141">
    <property type="entry name" value="Intein_N"/>
</dbReference>
<dbReference type="GO" id="GO:0032549">
    <property type="term" value="F:ribonucleoside binding"/>
    <property type="evidence" value="ECO:0007669"/>
    <property type="project" value="InterPro"/>
</dbReference>
<feature type="domain" description="RNA polymerase Rpb2" evidence="10">
    <location>
        <begin position="1510"/>
        <end position="1608"/>
    </location>
</feature>
<dbReference type="Gene3D" id="3.90.1110.10">
    <property type="entry name" value="RNA polymerase Rpb2, domain 2"/>
    <property type="match status" value="1"/>
</dbReference>
<dbReference type="CDD" id="cd00653">
    <property type="entry name" value="RNA_pol_B_RPB2"/>
    <property type="match status" value="1"/>
</dbReference>
<evidence type="ECO:0000259" key="12">
    <source>
        <dbReference type="Pfam" id="PF04563"/>
    </source>
</evidence>
<dbReference type="InterPro" id="IPR037034">
    <property type="entry name" value="RNA_pol_Rpb2_2_sf"/>
</dbReference>
<dbReference type="CDD" id="cd00081">
    <property type="entry name" value="Hint"/>
    <property type="match status" value="1"/>
</dbReference>
<evidence type="ECO:0000259" key="9">
    <source>
        <dbReference type="Pfam" id="PF00562"/>
    </source>
</evidence>
<dbReference type="InterPro" id="IPR037033">
    <property type="entry name" value="DNA-dir_RNAP_su2_hyb_sf"/>
</dbReference>
<evidence type="ECO:0000256" key="2">
    <source>
        <dbReference type="ARBA" id="ARBA00012418"/>
    </source>
</evidence>
<dbReference type="InterPro" id="IPR007642">
    <property type="entry name" value="RNA_pol_Rpb2_2"/>
</dbReference>
<evidence type="ECO:0000256" key="8">
    <source>
        <dbReference type="ARBA" id="ARBA00023163"/>
    </source>
</evidence>
<comment type="similarity">
    <text evidence="1">Belongs to the RNA polymerase beta chain family.</text>
</comment>
<dbReference type="Pfam" id="PF04563">
    <property type="entry name" value="RNA_pol_Rpb2_1"/>
    <property type="match status" value="1"/>
</dbReference>
<feature type="domain" description="RNA polymerase Rpb2" evidence="14">
    <location>
        <begin position="593"/>
        <end position="654"/>
    </location>
</feature>
<dbReference type="Pfam" id="PF04567">
    <property type="entry name" value="RNA_pol_Rpb2_5"/>
    <property type="match status" value="1"/>
</dbReference>
<feature type="domain" description="DNA-directed RNA polymerase subunit 2 hybrid-binding" evidence="9">
    <location>
        <begin position="760"/>
        <end position="996"/>
    </location>
</feature>
<organism evidence="16">
    <name type="scientific">viral metagenome</name>
    <dbReference type="NCBI Taxonomy" id="1070528"/>
    <lineage>
        <taxon>unclassified sequences</taxon>
        <taxon>metagenomes</taxon>
        <taxon>organismal metagenomes</taxon>
    </lineage>
</organism>
<dbReference type="GO" id="GO:0003677">
    <property type="term" value="F:DNA binding"/>
    <property type="evidence" value="ECO:0007669"/>
    <property type="project" value="InterPro"/>
</dbReference>
<dbReference type="Pfam" id="PF00562">
    <property type="entry name" value="RNA_pol_Rpb2_6"/>
    <property type="match status" value="2"/>
</dbReference>
<evidence type="ECO:0000259" key="13">
    <source>
        <dbReference type="Pfam" id="PF04565"/>
    </source>
</evidence>
<keyword evidence="7" id="KW-0862">Zinc</keyword>
<dbReference type="Gene3D" id="3.90.1100.10">
    <property type="match status" value="1"/>
</dbReference>
<feature type="domain" description="RNA polymerase Rpb2" evidence="15">
    <location>
        <begin position="709"/>
        <end position="750"/>
    </location>
</feature>
<evidence type="ECO:0000256" key="1">
    <source>
        <dbReference type="ARBA" id="ARBA00006835"/>
    </source>
</evidence>
<feature type="domain" description="DNA-directed RNA polymerase subunit 2 hybrid-binding" evidence="9">
    <location>
        <begin position="1365"/>
        <end position="1508"/>
    </location>
</feature>
<dbReference type="GO" id="GO:0016539">
    <property type="term" value="P:intein-mediated protein splicing"/>
    <property type="evidence" value="ECO:0007669"/>
    <property type="project" value="InterPro"/>
</dbReference>
<dbReference type="InterPro" id="IPR007644">
    <property type="entry name" value="RNA_pol_bsu_protrusion"/>
</dbReference>
<evidence type="ECO:0000256" key="7">
    <source>
        <dbReference type="ARBA" id="ARBA00022833"/>
    </source>
</evidence>
<dbReference type="InterPro" id="IPR015712">
    <property type="entry name" value="DNA-dir_RNA_pol_su2"/>
</dbReference>
<dbReference type="InterPro" id="IPR007647">
    <property type="entry name" value="RNA_pol_Rpb2_5"/>
</dbReference>
<keyword evidence="6" id="KW-0479">Metal-binding</keyword>
<dbReference type="Gene3D" id="3.90.1070.20">
    <property type="match status" value="1"/>
</dbReference>
<dbReference type="Pfam" id="PF04561">
    <property type="entry name" value="RNA_pol_Rpb2_2"/>
    <property type="match status" value="1"/>
</dbReference>
<keyword evidence="3" id="KW-0240">DNA-directed RNA polymerase</keyword>
<dbReference type="InterPro" id="IPR036844">
    <property type="entry name" value="Hint_dom_sf"/>
</dbReference>
<dbReference type="Pfam" id="PF04560">
    <property type="entry name" value="RNA_pol_Rpb2_7"/>
    <property type="match status" value="1"/>
</dbReference>
<evidence type="ECO:0000259" key="14">
    <source>
        <dbReference type="Pfam" id="PF04566"/>
    </source>
</evidence>
<evidence type="ECO:0000259" key="11">
    <source>
        <dbReference type="Pfam" id="PF04561"/>
    </source>
</evidence>
<dbReference type="PROSITE" id="PS50817">
    <property type="entry name" value="INTEIN_N_TER"/>
    <property type="match status" value="1"/>
</dbReference>
<dbReference type="InterPro" id="IPR014724">
    <property type="entry name" value="RNA_pol_RPB2_OB-fold"/>
</dbReference>
<dbReference type="GO" id="GO:0003899">
    <property type="term" value="F:DNA-directed RNA polymerase activity"/>
    <property type="evidence" value="ECO:0007669"/>
    <property type="project" value="UniProtKB-EC"/>
</dbReference>
<evidence type="ECO:0000256" key="3">
    <source>
        <dbReference type="ARBA" id="ARBA00022478"/>
    </source>
</evidence>
<dbReference type="GO" id="GO:0006351">
    <property type="term" value="P:DNA-templated transcription"/>
    <property type="evidence" value="ECO:0007669"/>
    <property type="project" value="InterPro"/>
</dbReference>
<feature type="domain" description="RNA polymerase Rpb2" evidence="11">
    <location>
        <begin position="239"/>
        <end position="407"/>
    </location>
</feature>
<dbReference type="GO" id="GO:0046872">
    <property type="term" value="F:metal ion binding"/>
    <property type="evidence" value="ECO:0007669"/>
    <property type="project" value="UniProtKB-KW"/>
</dbReference>
<dbReference type="Gene3D" id="2.40.50.150">
    <property type="match status" value="1"/>
</dbReference>
<accession>A0A6C0E760</accession>
<dbReference type="InterPro" id="IPR007645">
    <property type="entry name" value="RNA_pol_Rpb2_3"/>
</dbReference>
<dbReference type="Gene3D" id="3.90.1800.10">
    <property type="entry name" value="RNA polymerase alpha subunit dimerisation domain"/>
    <property type="match status" value="1"/>
</dbReference>
<keyword evidence="5" id="KW-0548">Nucleotidyltransferase</keyword>
<evidence type="ECO:0000259" key="10">
    <source>
        <dbReference type="Pfam" id="PF04560"/>
    </source>
</evidence>
<dbReference type="Pfam" id="PF04566">
    <property type="entry name" value="RNA_pol_Rpb2_4"/>
    <property type="match status" value="1"/>
</dbReference>
<dbReference type="Pfam" id="PF04565">
    <property type="entry name" value="RNA_pol_Rpb2_3"/>
    <property type="match status" value="1"/>
</dbReference>